<dbReference type="InterPro" id="IPR003594">
    <property type="entry name" value="HATPase_dom"/>
</dbReference>
<feature type="transmembrane region" description="Helical" evidence="10">
    <location>
        <begin position="12"/>
        <end position="35"/>
    </location>
</feature>
<dbReference type="InterPro" id="IPR036890">
    <property type="entry name" value="HATPase_C_sf"/>
</dbReference>
<keyword evidence="4" id="KW-0808">Transferase</keyword>
<evidence type="ECO:0000256" key="2">
    <source>
        <dbReference type="ARBA" id="ARBA00012438"/>
    </source>
</evidence>
<evidence type="ECO:0000256" key="7">
    <source>
        <dbReference type="ARBA" id="ARBA00022840"/>
    </source>
</evidence>
<name>A0ABW7ZBA2_9ACTN</name>
<keyword evidence="8" id="KW-0902">Two-component regulatory system</keyword>
<dbReference type="GO" id="GO:0016301">
    <property type="term" value="F:kinase activity"/>
    <property type="evidence" value="ECO:0007669"/>
    <property type="project" value="UniProtKB-KW"/>
</dbReference>
<organism evidence="12 13">
    <name type="scientific">Nonomuraea typhae</name>
    <dbReference type="NCBI Taxonomy" id="2603600"/>
    <lineage>
        <taxon>Bacteria</taxon>
        <taxon>Bacillati</taxon>
        <taxon>Actinomycetota</taxon>
        <taxon>Actinomycetes</taxon>
        <taxon>Streptosporangiales</taxon>
        <taxon>Streptosporangiaceae</taxon>
        <taxon>Nonomuraea</taxon>
    </lineage>
</organism>
<evidence type="ECO:0000256" key="5">
    <source>
        <dbReference type="ARBA" id="ARBA00022741"/>
    </source>
</evidence>
<keyword evidence="10" id="KW-0812">Transmembrane</keyword>
<protein>
    <recommendedName>
        <fullName evidence="2">histidine kinase</fullName>
        <ecNumber evidence="2">2.7.13.3</ecNumber>
    </recommendedName>
</protein>
<dbReference type="Proteomes" id="UP001612741">
    <property type="component" value="Unassembled WGS sequence"/>
</dbReference>
<evidence type="ECO:0000256" key="9">
    <source>
        <dbReference type="SAM" id="Coils"/>
    </source>
</evidence>
<sequence length="413" mass="43492">MSTPSPADETRWAPVFLVPAMVASMLVDLALYQYVQRTSGPLGPAAGLTLSLLVDACLPFLGRFPRTVALVACAATALAAAGDTLAPGTFTPAEPATPVTAPLCTPLVVWRLAALPRRTMLAYVTVLAVFAVRPWVPDWVTVYAGLTATVLPAVLGLYIRARRALLRSLRERAESAERERRLLAEQAESAQRERHLLAERAKADERQRLAGEMHDIVTHHVTEIVLAAGALKVSAPDHAVRSAAEHIRDVGARTLSELRDLFRVLRRDQPPEPAQVMLLGSDLEALVDGAVAAGNPATLRVTGRPEAVSPAVARAAQRVLQEALTNARKHAPGARVEVEVAYDGHTMTVTIGNTPPVAASELAGSGSGMGLDGLRRRVTLLGGAFTAAPDADGGFRVAAAFPAPGSASGSACR</sequence>
<evidence type="ECO:0000256" key="1">
    <source>
        <dbReference type="ARBA" id="ARBA00000085"/>
    </source>
</evidence>
<feature type="coiled-coil region" evidence="9">
    <location>
        <begin position="159"/>
        <end position="207"/>
    </location>
</feature>
<dbReference type="Gene3D" id="1.20.5.1930">
    <property type="match status" value="1"/>
</dbReference>
<dbReference type="RefSeq" id="WP_397091632.1">
    <property type="nucleotide sequence ID" value="NZ_JBITGY010000019.1"/>
</dbReference>
<dbReference type="InterPro" id="IPR011712">
    <property type="entry name" value="Sig_transdc_His_kin_sub3_dim/P"/>
</dbReference>
<evidence type="ECO:0000256" key="6">
    <source>
        <dbReference type="ARBA" id="ARBA00022777"/>
    </source>
</evidence>
<evidence type="ECO:0000256" key="10">
    <source>
        <dbReference type="SAM" id="Phobius"/>
    </source>
</evidence>
<dbReference type="Pfam" id="PF02518">
    <property type="entry name" value="HATPase_c"/>
    <property type="match status" value="1"/>
</dbReference>
<dbReference type="SUPFAM" id="SSF55874">
    <property type="entry name" value="ATPase domain of HSP90 chaperone/DNA topoisomerase II/histidine kinase"/>
    <property type="match status" value="1"/>
</dbReference>
<comment type="caution">
    <text evidence="12">The sequence shown here is derived from an EMBL/GenBank/DDBJ whole genome shotgun (WGS) entry which is preliminary data.</text>
</comment>
<dbReference type="SMART" id="SM00387">
    <property type="entry name" value="HATPase_c"/>
    <property type="match status" value="1"/>
</dbReference>
<dbReference type="PANTHER" id="PTHR24421">
    <property type="entry name" value="NITRATE/NITRITE SENSOR PROTEIN NARX-RELATED"/>
    <property type="match status" value="1"/>
</dbReference>
<keyword evidence="6 12" id="KW-0418">Kinase</keyword>
<proteinExistence type="predicted"/>
<dbReference type="PANTHER" id="PTHR24421:SF10">
    <property type="entry name" value="NITRATE_NITRITE SENSOR PROTEIN NARQ"/>
    <property type="match status" value="1"/>
</dbReference>
<evidence type="ECO:0000259" key="11">
    <source>
        <dbReference type="SMART" id="SM00387"/>
    </source>
</evidence>
<accession>A0ABW7ZBA2</accession>
<evidence type="ECO:0000256" key="4">
    <source>
        <dbReference type="ARBA" id="ARBA00022679"/>
    </source>
</evidence>
<dbReference type="CDD" id="cd16917">
    <property type="entry name" value="HATPase_UhpB-NarQ-NarX-like"/>
    <property type="match status" value="1"/>
</dbReference>
<keyword evidence="7" id="KW-0067">ATP-binding</keyword>
<dbReference type="InterPro" id="IPR050482">
    <property type="entry name" value="Sensor_HK_TwoCompSys"/>
</dbReference>
<keyword evidence="3" id="KW-0597">Phosphoprotein</keyword>
<dbReference type="EC" id="2.7.13.3" evidence="2"/>
<comment type="catalytic activity">
    <reaction evidence="1">
        <text>ATP + protein L-histidine = ADP + protein N-phospho-L-histidine.</text>
        <dbReference type="EC" id="2.7.13.3"/>
    </reaction>
</comment>
<keyword evidence="5" id="KW-0547">Nucleotide-binding</keyword>
<evidence type="ECO:0000313" key="12">
    <source>
        <dbReference type="EMBL" id="MFI6505449.1"/>
    </source>
</evidence>
<keyword evidence="10" id="KW-0472">Membrane</keyword>
<dbReference type="EMBL" id="JBITGY010000019">
    <property type="protein sequence ID" value="MFI6505449.1"/>
    <property type="molecule type" value="Genomic_DNA"/>
</dbReference>
<evidence type="ECO:0000313" key="13">
    <source>
        <dbReference type="Proteomes" id="UP001612741"/>
    </source>
</evidence>
<feature type="domain" description="Histidine kinase/HSP90-like ATPase" evidence="11">
    <location>
        <begin position="311"/>
        <end position="405"/>
    </location>
</feature>
<keyword evidence="9" id="KW-0175">Coiled coil</keyword>
<reference evidence="12 13" key="1">
    <citation type="submission" date="2024-10" db="EMBL/GenBank/DDBJ databases">
        <title>The Natural Products Discovery Center: Release of the First 8490 Sequenced Strains for Exploring Actinobacteria Biosynthetic Diversity.</title>
        <authorList>
            <person name="Kalkreuter E."/>
            <person name="Kautsar S.A."/>
            <person name="Yang D."/>
            <person name="Bader C.D."/>
            <person name="Teijaro C.N."/>
            <person name="Fluegel L."/>
            <person name="Davis C.M."/>
            <person name="Simpson J.R."/>
            <person name="Lauterbach L."/>
            <person name="Steele A.D."/>
            <person name="Gui C."/>
            <person name="Meng S."/>
            <person name="Li G."/>
            <person name="Viehrig K."/>
            <person name="Ye F."/>
            <person name="Su P."/>
            <person name="Kiefer A.F."/>
            <person name="Nichols A."/>
            <person name="Cepeda A.J."/>
            <person name="Yan W."/>
            <person name="Fan B."/>
            <person name="Jiang Y."/>
            <person name="Adhikari A."/>
            <person name="Zheng C.-J."/>
            <person name="Schuster L."/>
            <person name="Cowan T.M."/>
            <person name="Smanski M.J."/>
            <person name="Chevrette M.G."/>
            <person name="De Carvalho L.P.S."/>
            <person name="Shen B."/>
        </authorList>
    </citation>
    <scope>NUCLEOTIDE SEQUENCE [LARGE SCALE GENOMIC DNA]</scope>
    <source>
        <strain evidence="12 13">NPDC050545</strain>
    </source>
</reference>
<evidence type="ECO:0000256" key="3">
    <source>
        <dbReference type="ARBA" id="ARBA00022553"/>
    </source>
</evidence>
<dbReference type="Gene3D" id="3.30.565.10">
    <property type="entry name" value="Histidine kinase-like ATPase, C-terminal domain"/>
    <property type="match status" value="1"/>
</dbReference>
<dbReference type="Pfam" id="PF07730">
    <property type="entry name" value="HisKA_3"/>
    <property type="match status" value="1"/>
</dbReference>
<keyword evidence="10" id="KW-1133">Transmembrane helix</keyword>
<gene>
    <name evidence="12" type="ORF">ACIBG2_49270</name>
</gene>
<keyword evidence="13" id="KW-1185">Reference proteome</keyword>
<evidence type="ECO:0000256" key="8">
    <source>
        <dbReference type="ARBA" id="ARBA00023012"/>
    </source>
</evidence>
<feature type="transmembrane region" description="Helical" evidence="10">
    <location>
        <begin position="120"/>
        <end position="136"/>
    </location>
</feature>
<feature type="transmembrane region" description="Helical" evidence="10">
    <location>
        <begin position="142"/>
        <end position="161"/>
    </location>
</feature>